<protein>
    <submittedName>
        <fullName evidence="2">Uncharacterized protein</fullName>
    </submittedName>
</protein>
<name>A0A9D3PFT9_MEGAT</name>
<dbReference type="EMBL" id="JAFDVH010000021">
    <property type="protein sequence ID" value="KAG7457632.1"/>
    <property type="molecule type" value="Genomic_DNA"/>
</dbReference>
<feature type="signal peptide" evidence="1">
    <location>
        <begin position="1"/>
        <end position="24"/>
    </location>
</feature>
<evidence type="ECO:0000256" key="1">
    <source>
        <dbReference type="SAM" id="SignalP"/>
    </source>
</evidence>
<accession>A0A9D3PFT9</accession>
<organism evidence="2 3">
    <name type="scientific">Megalops atlanticus</name>
    <name type="common">Tarpon</name>
    <name type="synonym">Clupea gigantea</name>
    <dbReference type="NCBI Taxonomy" id="7932"/>
    <lineage>
        <taxon>Eukaryota</taxon>
        <taxon>Metazoa</taxon>
        <taxon>Chordata</taxon>
        <taxon>Craniata</taxon>
        <taxon>Vertebrata</taxon>
        <taxon>Euteleostomi</taxon>
        <taxon>Actinopterygii</taxon>
        <taxon>Neopterygii</taxon>
        <taxon>Teleostei</taxon>
        <taxon>Elopiformes</taxon>
        <taxon>Megalopidae</taxon>
        <taxon>Megalops</taxon>
    </lineage>
</organism>
<comment type="caution">
    <text evidence="2">The sequence shown here is derived from an EMBL/GenBank/DDBJ whole genome shotgun (WGS) entry which is preliminary data.</text>
</comment>
<reference evidence="2" key="1">
    <citation type="submission" date="2021-01" db="EMBL/GenBank/DDBJ databases">
        <authorList>
            <person name="Zahm M."/>
            <person name="Roques C."/>
            <person name="Cabau C."/>
            <person name="Klopp C."/>
            <person name="Donnadieu C."/>
            <person name="Jouanno E."/>
            <person name="Lampietro C."/>
            <person name="Louis A."/>
            <person name="Herpin A."/>
            <person name="Echchiki A."/>
            <person name="Berthelot C."/>
            <person name="Parey E."/>
            <person name="Roest-Crollius H."/>
            <person name="Braasch I."/>
            <person name="Postlethwait J."/>
            <person name="Bobe J."/>
            <person name="Montfort J."/>
            <person name="Bouchez O."/>
            <person name="Begum T."/>
            <person name="Mejri S."/>
            <person name="Adams A."/>
            <person name="Chen W.-J."/>
            <person name="Guiguen Y."/>
        </authorList>
    </citation>
    <scope>NUCLEOTIDE SEQUENCE</scope>
    <source>
        <strain evidence="2">YG-15Mar2019-1</strain>
        <tissue evidence="2">Brain</tissue>
    </source>
</reference>
<proteinExistence type="predicted"/>
<keyword evidence="3" id="KW-1185">Reference proteome</keyword>
<evidence type="ECO:0000313" key="3">
    <source>
        <dbReference type="Proteomes" id="UP001046870"/>
    </source>
</evidence>
<gene>
    <name evidence="2" type="ORF">MATL_G00229150</name>
</gene>
<dbReference type="AlphaFoldDB" id="A0A9D3PFT9"/>
<evidence type="ECO:0000313" key="2">
    <source>
        <dbReference type="EMBL" id="KAG7457632.1"/>
    </source>
</evidence>
<dbReference type="Proteomes" id="UP001046870">
    <property type="component" value="Chromosome 21"/>
</dbReference>
<feature type="chain" id="PRO_5038757686" evidence="1">
    <location>
        <begin position="25"/>
        <end position="113"/>
    </location>
</feature>
<keyword evidence="1" id="KW-0732">Signal</keyword>
<sequence length="113" mass="12728">MQWLPHHLLSLCLSGALLLAIAWGEEMYGDYAYDVSPTSDYDENSTIPFFIYSNTTNFDLEEILKGVQDDFTQEPEDQTTPPDVSTYDGAPRLTSPSLLLSLCLPLHQLCRLL</sequence>